<accession>A0A9P1ECB3</accession>
<dbReference type="EMBL" id="CAMAPE010000035">
    <property type="protein sequence ID" value="CAH9096613.1"/>
    <property type="molecule type" value="Genomic_DNA"/>
</dbReference>
<name>A0A9P1ECB3_CUSEU</name>
<dbReference type="OrthoDB" id="298012at2759"/>
<reference evidence="2" key="1">
    <citation type="submission" date="2022-07" db="EMBL/GenBank/DDBJ databases">
        <authorList>
            <person name="Macas J."/>
            <person name="Novak P."/>
            <person name="Neumann P."/>
        </authorList>
    </citation>
    <scope>NUCLEOTIDE SEQUENCE</scope>
</reference>
<proteinExistence type="predicted"/>
<evidence type="ECO:0000313" key="3">
    <source>
        <dbReference type="Proteomes" id="UP001152484"/>
    </source>
</evidence>
<keyword evidence="3" id="KW-1185">Reference proteome</keyword>
<organism evidence="2 3">
    <name type="scientific">Cuscuta europaea</name>
    <name type="common">European dodder</name>
    <dbReference type="NCBI Taxonomy" id="41803"/>
    <lineage>
        <taxon>Eukaryota</taxon>
        <taxon>Viridiplantae</taxon>
        <taxon>Streptophyta</taxon>
        <taxon>Embryophyta</taxon>
        <taxon>Tracheophyta</taxon>
        <taxon>Spermatophyta</taxon>
        <taxon>Magnoliopsida</taxon>
        <taxon>eudicotyledons</taxon>
        <taxon>Gunneridae</taxon>
        <taxon>Pentapetalae</taxon>
        <taxon>asterids</taxon>
        <taxon>lamiids</taxon>
        <taxon>Solanales</taxon>
        <taxon>Convolvulaceae</taxon>
        <taxon>Cuscuteae</taxon>
        <taxon>Cuscuta</taxon>
        <taxon>Cuscuta subgen. Cuscuta</taxon>
    </lineage>
</organism>
<dbReference type="Proteomes" id="UP001152484">
    <property type="component" value="Unassembled WGS sequence"/>
</dbReference>
<sequence>MENDTENNKSPARFLIIAPPREQLDSSNHGTSPG</sequence>
<feature type="region of interest" description="Disordered" evidence="1">
    <location>
        <begin position="1"/>
        <end position="34"/>
    </location>
</feature>
<dbReference type="AlphaFoldDB" id="A0A9P1ECB3"/>
<evidence type="ECO:0000313" key="2">
    <source>
        <dbReference type="EMBL" id="CAH9096613.1"/>
    </source>
</evidence>
<comment type="caution">
    <text evidence="2">The sequence shown here is derived from an EMBL/GenBank/DDBJ whole genome shotgun (WGS) entry which is preliminary data.</text>
</comment>
<evidence type="ECO:0000256" key="1">
    <source>
        <dbReference type="SAM" id="MobiDB-lite"/>
    </source>
</evidence>
<protein>
    <submittedName>
        <fullName evidence="2">Uncharacterized protein</fullName>
    </submittedName>
</protein>
<gene>
    <name evidence="2" type="ORF">CEURO_LOCUS13475</name>
</gene>
<feature type="compositionally biased region" description="Polar residues" evidence="1">
    <location>
        <begin position="25"/>
        <end position="34"/>
    </location>
</feature>